<dbReference type="InterPro" id="IPR004358">
    <property type="entry name" value="Sig_transdc_His_kin-like_C"/>
</dbReference>
<organism evidence="7 8">
    <name type="scientific">Vasconcelosia minhoensis LEGE 07310</name>
    <dbReference type="NCBI Taxonomy" id="915328"/>
    <lineage>
        <taxon>Bacteria</taxon>
        <taxon>Bacillati</taxon>
        <taxon>Cyanobacteriota</taxon>
        <taxon>Cyanophyceae</taxon>
        <taxon>Nodosilineales</taxon>
        <taxon>Cymatolegaceae</taxon>
        <taxon>Vasconcelosia</taxon>
        <taxon>Vasconcelosia minhoensis</taxon>
    </lineage>
</organism>
<reference evidence="7" key="1">
    <citation type="submission" date="2020-10" db="EMBL/GenBank/DDBJ databases">
        <authorList>
            <person name="Castelo-Branco R."/>
            <person name="Eusebio N."/>
            <person name="Adriana R."/>
            <person name="Vieira A."/>
            <person name="Brugerolle De Fraissinette N."/>
            <person name="Rezende De Castro R."/>
            <person name="Schneider M.P."/>
            <person name="Vasconcelos V."/>
            <person name="Leao P.N."/>
        </authorList>
    </citation>
    <scope>NUCLEOTIDE SEQUENCE</scope>
    <source>
        <strain evidence="7">LEGE 07310</strain>
    </source>
</reference>
<feature type="domain" description="Cyclic nucleotide-binding" evidence="5">
    <location>
        <begin position="18"/>
        <end position="137"/>
    </location>
</feature>
<dbReference type="PANTHER" id="PTHR43065">
    <property type="entry name" value="SENSOR HISTIDINE KINASE"/>
    <property type="match status" value="1"/>
</dbReference>
<feature type="domain" description="Histidine kinase" evidence="6">
    <location>
        <begin position="302"/>
        <end position="468"/>
    </location>
</feature>
<dbReference type="InterPro" id="IPR003594">
    <property type="entry name" value="HATPase_dom"/>
</dbReference>
<comment type="catalytic activity">
    <reaction evidence="1">
        <text>ATP + protein L-histidine = ADP + protein N-phospho-L-histidine.</text>
        <dbReference type="EC" id="2.7.13.3"/>
    </reaction>
</comment>
<dbReference type="SMART" id="SM00100">
    <property type="entry name" value="cNMP"/>
    <property type="match status" value="1"/>
</dbReference>
<evidence type="ECO:0000256" key="2">
    <source>
        <dbReference type="ARBA" id="ARBA00012438"/>
    </source>
</evidence>
<comment type="caution">
    <text evidence="7">The sequence shown here is derived from an EMBL/GenBank/DDBJ whole genome shotgun (WGS) entry which is preliminary data.</text>
</comment>
<dbReference type="SUPFAM" id="SSF51206">
    <property type="entry name" value="cAMP-binding domain-like"/>
    <property type="match status" value="1"/>
</dbReference>
<evidence type="ECO:0000259" key="5">
    <source>
        <dbReference type="PROSITE" id="PS50042"/>
    </source>
</evidence>
<dbReference type="EC" id="2.7.13.3" evidence="2"/>
<evidence type="ECO:0000256" key="3">
    <source>
        <dbReference type="ARBA" id="ARBA00022777"/>
    </source>
</evidence>
<protein>
    <recommendedName>
        <fullName evidence="2">histidine kinase</fullName>
        <ecNumber evidence="2">2.7.13.3</ecNumber>
    </recommendedName>
</protein>
<evidence type="ECO:0000313" key="7">
    <source>
        <dbReference type="EMBL" id="MBE9079289.1"/>
    </source>
</evidence>
<dbReference type="Proteomes" id="UP000636505">
    <property type="component" value="Unassembled WGS sequence"/>
</dbReference>
<sequence length="477" mass="53567">MASPEPPDLKTALRQVPFLQELPESELQWLIEQGSEIHYPAGAQIAKQGDPADGFYIILSGETEWTQRVQDREAHAVTLGTGEVFAELILLLEEPYPTTGRALSNVWLYKLEADAFWELLFKCRFILREILKISTQRSQIHASVSQQQAKLISLGTLSAGLAHELNNPAAAVKRSSQELCENYASLSRYAFRLNQWELSSEQREFVDRLPVQVLEQAREKEELGALERSDREDEIADWLEDADIAESWKLAPSLVDVGIDSDWLNRVAQQVPKAALSDVLSWLNAEISGKGLLQEIDQGAGRISELVKAIKEYTHMDEAPIQEIDLHTGIESTLVILKHKLKQGHVSVCRQFAEDMPKICAYGSELNQVWTNLLDNAIDAMDGSGKIEIRTAVERDRVRVEIVDSGSGIPTEVKDRMFDPFFTTKETGKGTGLGLDIVQRIVQHHHGDIRVQSQPGETCFQVRLPRHPPKKDSHQSD</sequence>
<accession>A0A8J7AHZ0</accession>
<dbReference type="SUPFAM" id="SSF55874">
    <property type="entry name" value="ATPase domain of HSP90 chaperone/DNA topoisomerase II/histidine kinase"/>
    <property type="match status" value="1"/>
</dbReference>
<dbReference type="InterPro" id="IPR005467">
    <property type="entry name" value="His_kinase_dom"/>
</dbReference>
<dbReference type="Pfam" id="PF02518">
    <property type="entry name" value="HATPase_c"/>
    <property type="match status" value="1"/>
</dbReference>
<evidence type="ECO:0000259" key="6">
    <source>
        <dbReference type="PROSITE" id="PS50109"/>
    </source>
</evidence>
<dbReference type="PROSITE" id="PS50042">
    <property type="entry name" value="CNMP_BINDING_3"/>
    <property type="match status" value="1"/>
</dbReference>
<keyword evidence="3" id="KW-0808">Transferase</keyword>
<dbReference type="PRINTS" id="PR00344">
    <property type="entry name" value="BCTRLSENSOR"/>
</dbReference>
<keyword evidence="8" id="KW-1185">Reference proteome</keyword>
<dbReference type="InterPro" id="IPR036890">
    <property type="entry name" value="HATPase_C_sf"/>
</dbReference>
<dbReference type="RefSeq" id="WP_193910099.1">
    <property type="nucleotide sequence ID" value="NZ_JADEXG010000052.1"/>
</dbReference>
<dbReference type="PANTHER" id="PTHR43065:SF48">
    <property type="entry name" value="HISTIDINE KINASE"/>
    <property type="match status" value="1"/>
</dbReference>
<dbReference type="CDD" id="cd00038">
    <property type="entry name" value="CAP_ED"/>
    <property type="match status" value="1"/>
</dbReference>
<name>A0A8J7AHZ0_9CYAN</name>
<evidence type="ECO:0000313" key="8">
    <source>
        <dbReference type="Proteomes" id="UP000636505"/>
    </source>
</evidence>
<keyword evidence="3" id="KW-0418">Kinase</keyword>
<dbReference type="InterPro" id="IPR000595">
    <property type="entry name" value="cNMP-bd_dom"/>
</dbReference>
<dbReference type="Gene3D" id="2.60.120.10">
    <property type="entry name" value="Jelly Rolls"/>
    <property type="match status" value="1"/>
</dbReference>
<evidence type="ECO:0000256" key="1">
    <source>
        <dbReference type="ARBA" id="ARBA00000085"/>
    </source>
</evidence>
<dbReference type="Pfam" id="PF00027">
    <property type="entry name" value="cNMP_binding"/>
    <property type="match status" value="1"/>
</dbReference>
<dbReference type="GO" id="GO:0000160">
    <property type="term" value="P:phosphorelay signal transduction system"/>
    <property type="evidence" value="ECO:0007669"/>
    <property type="project" value="UniProtKB-KW"/>
</dbReference>
<keyword evidence="4" id="KW-0902">Two-component regulatory system</keyword>
<dbReference type="SMART" id="SM00387">
    <property type="entry name" value="HATPase_c"/>
    <property type="match status" value="1"/>
</dbReference>
<dbReference type="PROSITE" id="PS50109">
    <property type="entry name" value="HIS_KIN"/>
    <property type="match status" value="1"/>
</dbReference>
<dbReference type="Gene3D" id="1.10.287.130">
    <property type="match status" value="1"/>
</dbReference>
<evidence type="ECO:0000256" key="4">
    <source>
        <dbReference type="ARBA" id="ARBA00023012"/>
    </source>
</evidence>
<proteinExistence type="predicted"/>
<dbReference type="InterPro" id="IPR018490">
    <property type="entry name" value="cNMP-bd_dom_sf"/>
</dbReference>
<dbReference type="Gene3D" id="3.30.565.10">
    <property type="entry name" value="Histidine kinase-like ATPase, C-terminal domain"/>
    <property type="match status" value="1"/>
</dbReference>
<dbReference type="InterPro" id="IPR014710">
    <property type="entry name" value="RmlC-like_jellyroll"/>
</dbReference>
<gene>
    <name evidence="7" type="ORF">IQ241_18645</name>
</gene>
<dbReference type="EMBL" id="JADEXG010000052">
    <property type="protein sequence ID" value="MBE9079289.1"/>
    <property type="molecule type" value="Genomic_DNA"/>
</dbReference>
<dbReference type="AlphaFoldDB" id="A0A8J7AHZ0"/>
<dbReference type="GO" id="GO:0004673">
    <property type="term" value="F:protein histidine kinase activity"/>
    <property type="evidence" value="ECO:0007669"/>
    <property type="project" value="UniProtKB-EC"/>
</dbReference>